<dbReference type="EMBL" id="LKAJ02000001">
    <property type="protein sequence ID" value="MCS5710737.1"/>
    <property type="molecule type" value="Genomic_DNA"/>
</dbReference>
<reference evidence="2" key="1">
    <citation type="submission" date="2015-09" db="EMBL/GenBank/DDBJ databases">
        <title>Draft Genome Sequences of Two Novel Amoeba-resistant Intranuclear Bacteria, Candidatus Berkiella cookevillensis and Candidatus Berkiella aquae.</title>
        <authorList>
            <person name="Mehari Y.T."/>
            <person name="Arivett B.A."/>
            <person name="Farone A.L."/>
            <person name="Gunderson J.H."/>
            <person name="Farone M.B."/>
        </authorList>
    </citation>
    <scope>NUCLEOTIDE SEQUENCE [LARGE SCALE GENOMIC DNA]</scope>
    <source>
        <strain evidence="2">HT99</strain>
    </source>
</reference>
<gene>
    <name evidence="3" type="ORF">HT99x_004795</name>
    <name evidence="2" type="ORF">HT99x_02161</name>
</gene>
<evidence type="ECO:0000313" key="4">
    <source>
        <dbReference type="Proteomes" id="UP000051497"/>
    </source>
</evidence>
<dbReference type="EMBL" id="LKAJ01000009">
    <property type="protein sequence ID" value="KRG20674.1"/>
    <property type="molecule type" value="Genomic_DNA"/>
</dbReference>
<dbReference type="AlphaFoldDB" id="A0A0Q9YSI8"/>
<feature type="domain" description="MlaB-like STAS" evidence="1">
    <location>
        <begin position="21"/>
        <end position="98"/>
    </location>
</feature>
<proteinExistence type="predicted"/>
<dbReference type="SUPFAM" id="SSF52091">
    <property type="entry name" value="SpoIIaa-like"/>
    <property type="match status" value="1"/>
</dbReference>
<protein>
    <submittedName>
        <fullName evidence="3">STAS domain-containing protein</fullName>
    </submittedName>
</protein>
<dbReference type="RefSeq" id="WP_075066785.1">
    <property type="nucleotide sequence ID" value="NZ_LKAJ02000001.1"/>
</dbReference>
<keyword evidence="4" id="KW-1185">Reference proteome</keyword>
<name>A0A0Q9YSI8_9GAMM</name>
<organism evidence="2">
    <name type="scientific">Candidatus Berkiella aquae</name>
    <dbReference type="NCBI Taxonomy" id="295108"/>
    <lineage>
        <taxon>Bacteria</taxon>
        <taxon>Pseudomonadati</taxon>
        <taxon>Pseudomonadota</taxon>
        <taxon>Gammaproteobacteria</taxon>
        <taxon>Candidatus Berkiellales</taxon>
        <taxon>Candidatus Berkiellaceae</taxon>
        <taxon>Candidatus Berkiella</taxon>
    </lineage>
</organism>
<dbReference type="Pfam" id="PF13466">
    <property type="entry name" value="STAS_2"/>
    <property type="match status" value="1"/>
</dbReference>
<sequence length="106" mass="11717">MKNLFSEKDITVEFFNNELLVKGPLTQDTVVAAIDRSEPLIPNEQSVTINLSEVRDCDSASLAFIMALLRIGKAKKSSMQLLHLPKEMLDLATVSGLNGFLPLKDK</sequence>
<evidence type="ECO:0000259" key="1">
    <source>
        <dbReference type="Pfam" id="PF13466"/>
    </source>
</evidence>
<dbReference type="OrthoDB" id="7010146at2"/>
<evidence type="ECO:0000313" key="3">
    <source>
        <dbReference type="EMBL" id="MCS5710737.1"/>
    </source>
</evidence>
<comment type="caution">
    <text evidence="2">The sequence shown here is derived from an EMBL/GenBank/DDBJ whole genome shotgun (WGS) entry which is preliminary data.</text>
</comment>
<dbReference type="Gene3D" id="3.30.750.24">
    <property type="entry name" value="STAS domain"/>
    <property type="match status" value="1"/>
</dbReference>
<dbReference type="InterPro" id="IPR058548">
    <property type="entry name" value="MlaB-like_STAS"/>
</dbReference>
<dbReference type="Proteomes" id="UP000051497">
    <property type="component" value="Unassembled WGS sequence"/>
</dbReference>
<accession>A0A0Q9YSI8</accession>
<dbReference type="InterPro" id="IPR036513">
    <property type="entry name" value="STAS_dom_sf"/>
</dbReference>
<evidence type="ECO:0000313" key="2">
    <source>
        <dbReference type="EMBL" id="KRG20674.1"/>
    </source>
</evidence>
<reference evidence="3" key="3">
    <citation type="submission" date="2021-06" db="EMBL/GenBank/DDBJ databases">
        <title>Genomic Description and Analysis of Intracellular Bacteria, Candidatus Berkiella cookevillensis and Candidatus Berkiella aquae.</title>
        <authorList>
            <person name="Kidane D.T."/>
            <person name="Mehari Y.T."/>
            <person name="Rice F.C."/>
            <person name="Arivett B.A."/>
            <person name="Farone A.L."/>
            <person name="Berk S.G."/>
            <person name="Farone M.B."/>
        </authorList>
    </citation>
    <scope>NUCLEOTIDE SEQUENCE</scope>
    <source>
        <strain evidence="3">HT99</strain>
    </source>
</reference>
<reference evidence="3" key="2">
    <citation type="journal article" date="2016" name="Genome Announc.">
        <title>Draft Genome Sequences of Two Novel Amoeba-Resistant Intranuclear Bacteria, 'Candidatus Berkiella cookevillensis' and 'Candidatus Berkiella aquae'.</title>
        <authorList>
            <person name="Mehari Y.T."/>
            <person name="Arivett B.A."/>
            <person name="Farone A.L."/>
            <person name="Gunderson J.H."/>
            <person name="Farone M.B."/>
        </authorList>
    </citation>
    <scope>NUCLEOTIDE SEQUENCE</scope>
    <source>
        <strain evidence="3">HT99</strain>
    </source>
</reference>
<dbReference type="STRING" id="295108.HT99x_02161"/>